<dbReference type="EMBL" id="JBHLUH010000004">
    <property type="protein sequence ID" value="MFC0526646.1"/>
    <property type="molecule type" value="Genomic_DNA"/>
</dbReference>
<proteinExistence type="predicted"/>
<accession>A0ABV6LW52</accession>
<organism evidence="1 2">
    <name type="scientific">Phytohabitans kaempferiae</name>
    <dbReference type="NCBI Taxonomy" id="1620943"/>
    <lineage>
        <taxon>Bacteria</taxon>
        <taxon>Bacillati</taxon>
        <taxon>Actinomycetota</taxon>
        <taxon>Actinomycetes</taxon>
        <taxon>Micromonosporales</taxon>
        <taxon>Micromonosporaceae</taxon>
    </lineage>
</organism>
<protein>
    <recommendedName>
        <fullName evidence="3">N-acetyltransferase domain-containing protein</fullName>
    </recommendedName>
</protein>
<dbReference type="RefSeq" id="WP_377244909.1">
    <property type="nucleotide sequence ID" value="NZ_JBHLUH010000004.1"/>
</dbReference>
<evidence type="ECO:0000313" key="1">
    <source>
        <dbReference type="EMBL" id="MFC0526646.1"/>
    </source>
</evidence>
<comment type="caution">
    <text evidence="1">The sequence shown here is derived from an EMBL/GenBank/DDBJ whole genome shotgun (WGS) entry which is preliminary data.</text>
</comment>
<reference evidence="1 2" key="1">
    <citation type="submission" date="2024-09" db="EMBL/GenBank/DDBJ databases">
        <authorList>
            <person name="Sun Q."/>
            <person name="Mori K."/>
        </authorList>
    </citation>
    <scope>NUCLEOTIDE SEQUENCE [LARGE SCALE GENOMIC DNA]</scope>
    <source>
        <strain evidence="1 2">TBRC 3947</strain>
    </source>
</reference>
<name>A0ABV6LW52_9ACTN</name>
<dbReference type="Proteomes" id="UP001589867">
    <property type="component" value="Unassembled WGS sequence"/>
</dbReference>
<evidence type="ECO:0000313" key="2">
    <source>
        <dbReference type="Proteomes" id="UP001589867"/>
    </source>
</evidence>
<gene>
    <name evidence="1" type="ORF">ACFFIA_03135</name>
</gene>
<keyword evidence="2" id="KW-1185">Reference proteome</keyword>
<evidence type="ECO:0008006" key="3">
    <source>
        <dbReference type="Google" id="ProtNLM"/>
    </source>
</evidence>
<sequence length="54" mass="5826">MVAGNVASWRALEKAGFTRIGAGPIEPDNPADDPSHYVYRLDRLAPAPDRPVHG</sequence>